<proteinExistence type="predicted"/>
<evidence type="ECO:0000313" key="3">
    <source>
        <dbReference type="Proteomes" id="UP001500166"/>
    </source>
</evidence>
<gene>
    <name evidence="2" type="ORF">GCM10009824_01120</name>
</gene>
<evidence type="ECO:0000256" key="1">
    <source>
        <dbReference type="SAM" id="Phobius"/>
    </source>
</evidence>
<feature type="transmembrane region" description="Helical" evidence="1">
    <location>
        <begin position="204"/>
        <end position="230"/>
    </location>
</feature>
<organism evidence="2 3">
    <name type="scientific">Kocuria atrinae</name>
    <dbReference type="NCBI Taxonomy" id="592377"/>
    <lineage>
        <taxon>Bacteria</taxon>
        <taxon>Bacillati</taxon>
        <taxon>Actinomycetota</taxon>
        <taxon>Actinomycetes</taxon>
        <taxon>Micrococcales</taxon>
        <taxon>Micrococcaceae</taxon>
        <taxon>Kocuria</taxon>
    </lineage>
</organism>
<keyword evidence="1" id="KW-1133">Transmembrane helix</keyword>
<keyword evidence="1" id="KW-0812">Transmembrane</keyword>
<keyword evidence="3" id="KW-1185">Reference proteome</keyword>
<dbReference type="RefSeq" id="WP_344223133.1">
    <property type="nucleotide sequence ID" value="NZ_BAAAQA010000001.1"/>
</dbReference>
<feature type="transmembrane region" description="Helical" evidence="1">
    <location>
        <begin position="242"/>
        <end position="266"/>
    </location>
</feature>
<dbReference type="Proteomes" id="UP001500166">
    <property type="component" value="Unassembled WGS sequence"/>
</dbReference>
<keyword evidence="1" id="KW-0472">Membrane</keyword>
<name>A0ABP5IYZ8_9MICC</name>
<accession>A0ABP5IYZ8</accession>
<sequence>MEIGTAPGRTGAIRGTVVMIGVETARAVMNAVNPAAGMIAPVLTVRTRVPVTARVRAVSSIGSKIARTGTVRNVAAVTGSASGKPATVAVPGMTAGDLGIAVMTAVEIVETTGVTTAPATAGISVAMIAVAVRMVDAVRDTAVATAGRTDAGMIAPGEIAMIVGRTEIVTTTDAMTAEAGLTTAVPTMTVVVAPMHARTSAGMIVVTTAVQPVGVVTTAAGIAVMTVVAGPTVGRTSAGTTVPMGAAMIGVGATSVAMTAAGMLTAKSG</sequence>
<reference evidence="3" key="1">
    <citation type="journal article" date="2019" name="Int. J. Syst. Evol. Microbiol.">
        <title>The Global Catalogue of Microorganisms (GCM) 10K type strain sequencing project: providing services to taxonomists for standard genome sequencing and annotation.</title>
        <authorList>
            <consortium name="The Broad Institute Genomics Platform"/>
            <consortium name="The Broad Institute Genome Sequencing Center for Infectious Disease"/>
            <person name="Wu L."/>
            <person name="Ma J."/>
        </authorList>
    </citation>
    <scope>NUCLEOTIDE SEQUENCE [LARGE SCALE GENOMIC DNA]</scope>
    <source>
        <strain evidence="3">JCM 15914</strain>
    </source>
</reference>
<dbReference type="EMBL" id="BAAAQA010000001">
    <property type="protein sequence ID" value="GAA2108086.1"/>
    <property type="molecule type" value="Genomic_DNA"/>
</dbReference>
<protein>
    <submittedName>
        <fullName evidence="2">Uncharacterized protein</fullName>
    </submittedName>
</protein>
<evidence type="ECO:0000313" key="2">
    <source>
        <dbReference type="EMBL" id="GAA2108086.1"/>
    </source>
</evidence>
<comment type="caution">
    <text evidence="2">The sequence shown here is derived from an EMBL/GenBank/DDBJ whole genome shotgun (WGS) entry which is preliminary data.</text>
</comment>